<dbReference type="RefSeq" id="WP_198475574.1">
    <property type="nucleotide sequence ID" value="NZ_JADGMQ010000003.1"/>
</dbReference>
<accession>A0ABS0SAK6</accession>
<name>A0ABS0SAK6_9HYPH</name>
<organism evidence="1 2">
    <name type="scientific">Aquamicrobium zhengzhouense</name>
    <dbReference type="NCBI Taxonomy" id="2781738"/>
    <lineage>
        <taxon>Bacteria</taxon>
        <taxon>Pseudomonadati</taxon>
        <taxon>Pseudomonadota</taxon>
        <taxon>Alphaproteobacteria</taxon>
        <taxon>Hyphomicrobiales</taxon>
        <taxon>Phyllobacteriaceae</taxon>
        <taxon>Aquamicrobium</taxon>
    </lineage>
</organism>
<comment type="caution">
    <text evidence="1">The sequence shown here is derived from an EMBL/GenBank/DDBJ whole genome shotgun (WGS) entry which is preliminary data.</text>
</comment>
<gene>
    <name evidence="1" type="ORF">IOD40_06555</name>
</gene>
<reference evidence="1 2" key="1">
    <citation type="submission" date="2020-10" db="EMBL/GenBank/DDBJ databases">
        <title>Aquamicrobium zhengzhouensis sp. nov., a exopolysaccharide producing bacterium isolated from farmland soil.</title>
        <authorList>
            <person name="Wang X."/>
        </authorList>
    </citation>
    <scope>NUCLEOTIDE SEQUENCE [LARGE SCALE GENOMIC DNA]</scope>
    <source>
        <strain evidence="2">cd-1</strain>
    </source>
</reference>
<dbReference type="EMBL" id="JADGMQ010000003">
    <property type="protein sequence ID" value="MBI1620324.1"/>
    <property type="molecule type" value="Genomic_DNA"/>
</dbReference>
<proteinExistence type="predicted"/>
<dbReference type="Proteomes" id="UP000601789">
    <property type="component" value="Unassembled WGS sequence"/>
</dbReference>
<evidence type="ECO:0000313" key="2">
    <source>
        <dbReference type="Proteomes" id="UP000601789"/>
    </source>
</evidence>
<sequence>MNALSRTTLDLTSTLVGIATQQQRIHVCSRRFYSSDLSGKPMQAITVLVDGEVYEVDQRDYERLLAGWTPDELELSPVEEDA</sequence>
<protein>
    <submittedName>
        <fullName evidence="1">Uncharacterized protein</fullName>
    </submittedName>
</protein>
<keyword evidence="2" id="KW-1185">Reference proteome</keyword>
<evidence type="ECO:0000313" key="1">
    <source>
        <dbReference type="EMBL" id="MBI1620324.1"/>
    </source>
</evidence>